<dbReference type="Pfam" id="PF07883">
    <property type="entry name" value="Cupin_2"/>
    <property type="match status" value="1"/>
</dbReference>
<dbReference type="PANTHER" id="PTHR40112:SF1">
    <property type="entry name" value="H2HPP ISOMERASE"/>
    <property type="match status" value="1"/>
</dbReference>
<dbReference type="Gene3D" id="2.60.120.10">
    <property type="entry name" value="Jelly Rolls"/>
    <property type="match status" value="1"/>
</dbReference>
<proteinExistence type="predicted"/>
<evidence type="ECO:0000259" key="1">
    <source>
        <dbReference type="Pfam" id="PF07883"/>
    </source>
</evidence>
<dbReference type="AlphaFoldDB" id="A0A9X1X1M6"/>
<keyword evidence="3" id="KW-1185">Reference proteome</keyword>
<dbReference type="InterPro" id="IPR011051">
    <property type="entry name" value="RmlC_Cupin_sf"/>
</dbReference>
<dbReference type="PIRSF" id="PIRSF029883">
    <property type="entry name" value="KdgF"/>
    <property type="match status" value="1"/>
</dbReference>
<organism evidence="2 3">
    <name type="scientific">Mucilaginibacter straminoryzae</name>
    <dbReference type="NCBI Taxonomy" id="2932774"/>
    <lineage>
        <taxon>Bacteria</taxon>
        <taxon>Pseudomonadati</taxon>
        <taxon>Bacteroidota</taxon>
        <taxon>Sphingobacteriia</taxon>
        <taxon>Sphingobacteriales</taxon>
        <taxon>Sphingobacteriaceae</taxon>
        <taxon>Mucilaginibacter</taxon>
    </lineage>
</organism>
<evidence type="ECO:0000313" key="3">
    <source>
        <dbReference type="Proteomes" id="UP001139450"/>
    </source>
</evidence>
<dbReference type="SUPFAM" id="SSF51182">
    <property type="entry name" value="RmlC-like cupins"/>
    <property type="match status" value="1"/>
</dbReference>
<dbReference type="PANTHER" id="PTHR40112">
    <property type="entry name" value="H2HPP ISOMERASE"/>
    <property type="match status" value="1"/>
</dbReference>
<gene>
    <name evidence="2" type="ORF">MUY27_05665</name>
</gene>
<reference evidence="2" key="1">
    <citation type="submission" date="2022-04" db="EMBL/GenBank/DDBJ databases">
        <title>Mucilaginibacter sp. RS28 isolated from freshwater.</title>
        <authorList>
            <person name="Ko S.-R."/>
        </authorList>
    </citation>
    <scope>NUCLEOTIDE SEQUENCE</scope>
    <source>
        <strain evidence="2">RS28</strain>
    </source>
</reference>
<accession>A0A9X1X1M6</accession>
<name>A0A9X1X1M6_9SPHI</name>
<feature type="domain" description="Cupin type-2" evidence="1">
    <location>
        <begin position="37"/>
        <end position="94"/>
    </location>
</feature>
<sequence>MMNGLFQFEKELAWEDAGPGVKRQLFGYGETLMMIKVKFEAGSIGARHSHPHVQATYIESGIFEMTIGDEVRTISKGDGYFVPSNMEHGIRCIEAGMLIDSFSPMREDFITTK</sequence>
<dbReference type="InterPro" id="IPR014710">
    <property type="entry name" value="RmlC-like_jellyroll"/>
</dbReference>
<evidence type="ECO:0000313" key="2">
    <source>
        <dbReference type="EMBL" id="MCJ8209186.1"/>
    </source>
</evidence>
<comment type="caution">
    <text evidence="2">The sequence shown here is derived from an EMBL/GenBank/DDBJ whole genome shotgun (WGS) entry which is preliminary data.</text>
</comment>
<dbReference type="InterPro" id="IPR013096">
    <property type="entry name" value="Cupin_2"/>
</dbReference>
<dbReference type="Proteomes" id="UP001139450">
    <property type="component" value="Unassembled WGS sequence"/>
</dbReference>
<dbReference type="InterPro" id="IPR052535">
    <property type="entry name" value="Bacilysin_H2HPP_isomerase"/>
</dbReference>
<dbReference type="CDD" id="cd02238">
    <property type="entry name" value="cupin_KdgF"/>
    <property type="match status" value="1"/>
</dbReference>
<protein>
    <submittedName>
        <fullName evidence="2">Cupin domain-containing protein</fullName>
    </submittedName>
</protein>
<dbReference type="EMBL" id="JALJEJ010000002">
    <property type="protein sequence ID" value="MCJ8209186.1"/>
    <property type="molecule type" value="Genomic_DNA"/>
</dbReference>
<dbReference type="InterPro" id="IPR025499">
    <property type="entry name" value="KdgF"/>
</dbReference>